<dbReference type="AlphaFoldDB" id="F4N5M7"/>
<sequence length="145" mass="16529">MVYNLDMKEEKSSLEPPIAARLYHLMNKTGVNKSGLARICGITPQAAGRWFTKGKISKDSALKLSEAFGVSLSWLLSDETDNPELPTVSDVVLSERQRELLNLFDRLPESDKDNYIEALRIKVENYDRLFNELLKSRNIKELSLK</sequence>
<dbReference type="Pfam" id="PF01381">
    <property type="entry name" value="HTH_3"/>
    <property type="match status" value="1"/>
</dbReference>
<dbReference type="PROSITE" id="PS50943">
    <property type="entry name" value="HTH_CROC1"/>
    <property type="match status" value="1"/>
</dbReference>
<reference evidence="2" key="1">
    <citation type="journal article" date="2011" name="BMC Genomics">
        <title>Shotgun sequencing of Yersinia enterocolitica strain W22703 (biotype 2, serotype O:9): genomic evidence for oscillation between invertebrates and mammals.</title>
        <authorList>
            <person name="Fuchs T.M."/>
            <person name="Brandt K."/>
            <person name="Starke M."/>
            <person name="Rattei T."/>
        </authorList>
    </citation>
    <scope>NUCLEOTIDE SEQUENCE</scope>
</reference>
<accession>F4N5M7</accession>
<dbReference type="SUPFAM" id="SSF47413">
    <property type="entry name" value="lambda repressor-like DNA-binding domains"/>
    <property type="match status" value="1"/>
</dbReference>
<dbReference type="Gene3D" id="1.10.260.40">
    <property type="entry name" value="lambda repressor-like DNA-binding domains"/>
    <property type="match status" value="1"/>
</dbReference>
<dbReference type="InterPro" id="IPR001387">
    <property type="entry name" value="Cro/C1-type_HTH"/>
</dbReference>
<dbReference type="CDD" id="cd00093">
    <property type="entry name" value="HTH_XRE"/>
    <property type="match status" value="1"/>
</dbReference>
<feature type="domain" description="HTH cro/C1-type" evidence="1">
    <location>
        <begin position="22"/>
        <end position="75"/>
    </location>
</feature>
<dbReference type="SMART" id="SM00530">
    <property type="entry name" value="HTH_XRE"/>
    <property type="match status" value="1"/>
</dbReference>
<proteinExistence type="predicted"/>
<evidence type="ECO:0000259" key="1">
    <source>
        <dbReference type="PROSITE" id="PS50943"/>
    </source>
</evidence>
<organism evidence="2">
    <name type="scientific">Yersinia enterocolitica W22703</name>
    <dbReference type="NCBI Taxonomy" id="913028"/>
    <lineage>
        <taxon>Bacteria</taxon>
        <taxon>Pseudomonadati</taxon>
        <taxon>Pseudomonadota</taxon>
        <taxon>Gammaproteobacteria</taxon>
        <taxon>Enterobacterales</taxon>
        <taxon>Yersiniaceae</taxon>
        <taxon>Yersinia</taxon>
    </lineage>
</organism>
<gene>
    <name evidence="2" type="ORF">YEW_LN49240</name>
</gene>
<protein>
    <recommendedName>
        <fullName evidence="1">HTH cro/C1-type domain-containing protein</fullName>
    </recommendedName>
</protein>
<evidence type="ECO:0000313" key="2">
    <source>
        <dbReference type="EMBL" id="CBX73385.1"/>
    </source>
</evidence>
<dbReference type="InterPro" id="IPR010982">
    <property type="entry name" value="Lambda_DNA-bd_dom_sf"/>
</dbReference>
<dbReference type="EMBL" id="FR718725">
    <property type="protein sequence ID" value="CBX73385.1"/>
    <property type="molecule type" value="Genomic_DNA"/>
</dbReference>
<name>F4N5M7_YEREN</name>
<dbReference type="GO" id="GO:0003677">
    <property type="term" value="F:DNA binding"/>
    <property type="evidence" value="ECO:0007669"/>
    <property type="project" value="InterPro"/>
</dbReference>